<dbReference type="GO" id="GO:0016747">
    <property type="term" value="F:acyltransferase activity, transferring groups other than amino-acyl groups"/>
    <property type="evidence" value="ECO:0007669"/>
    <property type="project" value="UniProtKB-ARBA"/>
</dbReference>
<protein>
    <submittedName>
        <fullName evidence="4">Phenolic glucoside malonyltransferase 2-like</fullName>
    </submittedName>
</protein>
<dbReference type="PANTHER" id="PTHR31625">
    <property type="match status" value="1"/>
</dbReference>
<evidence type="ECO:0000313" key="4">
    <source>
        <dbReference type="EMBL" id="WOL05819.1"/>
    </source>
</evidence>
<keyword evidence="1" id="KW-0808">Transferase</keyword>
<dbReference type="Pfam" id="PF02458">
    <property type="entry name" value="Transferase"/>
    <property type="match status" value="1"/>
</dbReference>
<dbReference type="SUPFAM" id="SSF52777">
    <property type="entry name" value="CoA-dependent acyltransferases"/>
    <property type="match status" value="1"/>
</dbReference>
<evidence type="ECO:0000313" key="5">
    <source>
        <dbReference type="Proteomes" id="UP001327560"/>
    </source>
</evidence>
<evidence type="ECO:0000256" key="3">
    <source>
        <dbReference type="SAM" id="SignalP"/>
    </source>
</evidence>
<dbReference type="InterPro" id="IPR023213">
    <property type="entry name" value="CAT-like_dom_sf"/>
</dbReference>
<dbReference type="AlphaFoldDB" id="A0AAQ3QCH3"/>
<feature type="signal peptide" evidence="3">
    <location>
        <begin position="1"/>
        <end position="20"/>
    </location>
</feature>
<organism evidence="4 5">
    <name type="scientific">Canna indica</name>
    <name type="common">Indian-shot</name>
    <dbReference type="NCBI Taxonomy" id="4628"/>
    <lineage>
        <taxon>Eukaryota</taxon>
        <taxon>Viridiplantae</taxon>
        <taxon>Streptophyta</taxon>
        <taxon>Embryophyta</taxon>
        <taxon>Tracheophyta</taxon>
        <taxon>Spermatophyta</taxon>
        <taxon>Magnoliopsida</taxon>
        <taxon>Liliopsida</taxon>
        <taxon>Zingiberales</taxon>
        <taxon>Cannaceae</taxon>
        <taxon>Canna</taxon>
    </lineage>
</organism>
<proteinExistence type="predicted"/>
<dbReference type="Gene3D" id="3.30.559.10">
    <property type="entry name" value="Chloramphenicol acetyltransferase-like domain"/>
    <property type="match status" value="1"/>
</dbReference>
<dbReference type="Proteomes" id="UP001327560">
    <property type="component" value="Chromosome 4"/>
</dbReference>
<dbReference type="InterPro" id="IPR051504">
    <property type="entry name" value="Plant_metabolite_acyltrans"/>
</dbReference>
<name>A0AAQ3QCH3_9LILI</name>
<keyword evidence="3" id="KW-0732">Signal</keyword>
<keyword evidence="2" id="KW-0012">Acyltransferase</keyword>
<evidence type="ECO:0000256" key="2">
    <source>
        <dbReference type="ARBA" id="ARBA00023315"/>
    </source>
</evidence>
<sequence length="314" mass="34157">MISLAATLAMCPCFCRLCRAWRSAPEKTARPCWPCRSALSIDEEVAAPPPPPPPVFDEAAVAAATRGLYTYIAHMLPSRDVAEEEKEYEEASDAVIATFTLRQEQIGPLKQLVQAKAAEEGKTPPHCSTVVVAYALAWVCHVRARGHPSHKTAHFGFTASCRGRLTPPAPDSYFGNCILPCIAEAKVEDLVGPDGFVAAAQAVGRAVDEFKSSDVMRCMERWREKIPAVMAEGAVVTVAGSPRFKVYNVDFGWGRPKKVDLMTIRKSRAISLADSREEEGGVEIGVVLPKSEMDEFGNHFISGLESNIGCKFDC</sequence>
<evidence type="ECO:0000256" key="1">
    <source>
        <dbReference type="ARBA" id="ARBA00022679"/>
    </source>
</evidence>
<accession>A0AAQ3QCH3</accession>
<keyword evidence="5" id="KW-1185">Reference proteome</keyword>
<dbReference type="EMBL" id="CP136893">
    <property type="protein sequence ID" value="WOL05819.1"/>
    <property type="molecule type" value="Genomic_DNA"/>
</dbReference>
<feature type="chain" id="PRO_5042899455" evidence="3">
    <location>
        <begin position="21"/>
        <end position="314"/>
    </location>
</feature>
<gene>
    <name evidence="4" type="ORF">Cni_G14550</name>
</gene>
<reference evidence="4 5" key="1">
    <citation type="submission" date="2023-10" db="EMBL/GenBank/DDBJ databases">
        <title>Chromosome-scale genome assembly provides insights into flower coloration mechanisms of Canna indica.</title>
        <authorList>
            <person name="Li C."/>
        </authorList>
    </citation>
    <scope>NUCLEOTIDE SEQUENCE [LARGE SCALE GENOMIC DNA]</scope>
    <source>
        <tissue evidence="4">Flower</tissue>
    </source>
</reference>